<dbReference type="PANTHER" id="PTHR34986:SF1">
    <property type="entry name" value="PROTEIN YIAL"/>
    <property type="match status" value="1"/>
</dbReference>
<dbReference type="SUPFAM" id="SSF51197">
    <property type="entry name" value="Clavaminate synthase-like"/>
    <property type="match status" value="1"/>
</dbReference>
<organism evidence="1 2">
    <name type="scientific">Helicobacter cholecystus</name>
    <dbReference type="NCBI Taxonomy" id="45498"/>
    <lineage>
        <taxon>Bacteria</taxon>
        <taxon>Pseudomonadati</taxon>
        <taxon>Campylobacterota</taxon>
        <taxon>Epsilonproteobacteria</taxon>
        <taxon>Campylobacterales</taxon>
        <taxon>Helicobacteraceae</taxon>
        <taxon>Helicobacter</taxon>
    </lineage>
</organism>
<protein>
    <submittedName>
        <fullName evidence="1">YhcH/YjgK/YiaL family protein</fullName>
    </submittedName>
</protein>
<name>A0A3D8IXD0_9HELI</name>
<dbReference type="Proteomes" id="UP000257067">
    <property type="component" value="Unassembled WGS sequence"/>
</dbReference>
<dbReference type="OrthoDB" id="6196468at2"/>
<comment type="caution">
    <text evidence="1">The sequence shown here is derived from an EMBL/GenBank/DDBJ whole genome shotgun (WGS) entry which is preliminary data.</text>
</comment>
<evidence type="ECO:0000313" key="1">
    <source>
        <dbReference type="EMBL" id="RDU69640.1"/>
    </source>
</evidence>
<evidence type="ECO:0000313" key="2">
    <source>
        <dbReference type="Proteomes" id="UP000257067"/>
    </source>
</evidence>
<dbReference type="InterPro" id="IPR037012">
    <property type="entry name" value="NanQ/TabA/YiaL_sf"/>
</dbReference>
<dbReference type="EMBL" id="NXLU01000002">
    <property type="protein sequence ID" value="RDU69640.1"/>
    <property type="molecule type" value="Genomic_DNA"/>
</dbReference>
<sequence>MYLVEFNHLTLEGGKVAIFGRIEDLKLLFTKTQELEYLLINIESIFSGERLKEIQALQCGENHRIDLNYGMFYNASCYALKSEQDGFFESHQKYIDFQIVVEGFEGYLIGSKDKFNLTQVYNKDKDLEVYTPKSALNYLRMNPKEMVILFPEDIHGVGIGYKEDMGKLVKKAIFKVPIKYIKHRL</sequence>
<dbReference type="GO" id="GO:0005829">
    <property type="term" value="C:cytosol"/>
    <property type="evidence" value="ECO:0007669"/>
    <property type="project" value="TreeGrafter"/>
</dbReference>
<accession>A0A3D8IXD0</accession>
<dbReference type="PANTHER" id="PTHR34986">
    <property type="entry name" value="EVOLVED BETA-GALACTOSIDASE SUBUNIT BETA"/>
    <property type="match status" value="1"/>
</dbReference>
<dbReference type="AlphaFoldDB" id="A0A3D8IXD0"/>
<proteinExistence type="predicted"/>
<dbReference type="Gene3D" id="2.60.120.370">
    <property type="entry name" value="YhcH/YjgK/YiaL"/>
    <property type="match status" value="1"/>
</dbReference>
<dbReference type="Pfam" id="PF04074">
    <property type="entry name" value="DUF386"/>
    <property type="match status" value="1"/>
</dbReference>
<dbReference type="NCBIfam" id="TIGR00022">
    <property type="entry name" value="YhcH/YjgK/YiaL family protein"/>
    <property type="match status" value="1"/>
</dbReference>
<gene>
    <name evidence="1" type="ORF">CQA62_03055</name>
</gene>
<keyword evidence="2" id="KW-1185">Reference proteome</keyword>
<dbReference type="InterPro" id="IPR004375">
    <property type="entry name" value="NanQ/TabA/YiaL"/>
</dbReference>
<reference evidence="1 2" key="1">
    <citation type="submission" date="2018-04" db="EMBL/GenBank/DDBJ databases">
        <title>Novel Campyloabacter and Helicobacter Species and Strains.</title>
        <authorList>
            <person name="Mannion A.J."/>
            <person name="Shen Z."/>
            <person name="Fox J.G."/>
        </authorList>
    </citation>
    <scope>NUCLEOTIDE SEQUENCE [LARGE SCALE GENOMIC DNA]</scope>
    <source>
        <strain evidence="1 2">ATCC 700242</strain>
    </source>
</reference>